<sequence>MNQPLNLKREPLDKTVRLRAENDKGEPAGMALAIPTQDGGSFMVPVLDDWQSTEEKPEGELGNTLMSVCPVAEIHSKRPIESSGVTIFGGRAVSLMRPGYLYVFRGQTLWREFEIGPEGTFSEVDLVTARQDRASARLAAGKPVTDFLVPVLLQNRFELTDCRIAYSEIQWPWSYIEKLESAPAVLEKRALSIAPAWAAATDDSLNFDSGFPASTITSVSKLRPRDLGIELMLRDPSGFTPEFREPGSGELIARVVERWKRIPADDEDPGRELPDLDLQAEAAEDALVGAREHSAIVCVAIPDPLFRLRHALAQLHLALHYLDAIDLSLKDRPLIHSATLIRQALFDPQVSASSDQVETLRAAVDQEKLHKTLDHSERQKALGEIAAHLQTLESLVNSGDFEIVCDDYLNHNGLGPCEAFALQADLLNLTQQLPGVLNAHGLESPAILSRLIKHGLGKNPLIDALAEGASANSDFPPVLAQLKELAGDQDTLTEDRLNGAGLSSISALAQQMAQEEDGSGSDSGNGSQALPSSAPGTAAGMVKTALGGWSAAVLKTVENLRQSGDLAAIKLDRVFTSVKEVADIADPNLGGELQVMRRGEVDLTRYSIVGVHGKGISFGLTDADRQSEVLTRRNDYLFADRTDAAGKRVASTSPSRLVDEGGEALVKAAAHTWVFVLPVDHPEARKFSALKIDWAKKAKAFADGPGLSRVLVGLAAYNLVSEMWAWGRSKSGDYGVSFAKFLGAGLDLSAALMKLHVVSFLEDSKLVSKVILRPLFEMKSVPIIGPLIQKRLLIVGAGTIVRTMGLVNFLAGGFMVGVSAWDYRNSISRGDLDAALGHGLAVAGGSVFLASPLLSGLLAVPGWGWALLGLGVVLGGSIFAAIATDSEIERVLKQGPLGLGPDHEGLPADDSVYFPQLLSQISPVTVSAKRYGDLSGAEQAMFEGHGPSQDDYRVTVRSPLISRFKLGRQPKDESGSKKPDLRLGIQELEYTHTTMQTSAGQVDEFNLTKNTPLQRITTWVAIPEESLVHFLVERNLVGGETRAFGHSERRTVSLRVVLQARVESEVGAFRLPMPVLDAYESFDAGRHGVLPDKQRQVFNPFENEPVPYWIVKEVGV</sequence>
<keyword evidence="2" id="KW-0472">Membrane</keyword>
<evidence type="ECO:0000259" key="3">
    <source>
        <dbReference type="Pfam" id="PF20249"/>
    </source>
</evidence>
<dbReference type="Pfam" id="PF20249">
    <property type="entry name" value="VasX_N"/>
    <property type="match status" value="1"/>
</dbReference>
<evidence type="ECO:0000313" key="5">
    <source>
        <dbReference type="Proteomes" id="UP000193100"/>
    </source>
</evidence>
<gene>
    <name evidence="4" type="ORF">MARSALSMR5_03442</name>
</gene>
<evidence type="ECO:0000256" key="1">
    <source>
        <dbReference type="SAM" id="MobiDB-lite"/>
    </source>
</evidence>
<dbReference type="AlphaFoldDB" id="A0A1W6KDI6"/>
<keyword evidence="2" id="KW-0812">Transmembrane</keyword>
<protein>
    <recommendedName>
        <fullName evidence="3">Toxin VasX N-terminal region domain-containing protein</fullName>
    </recommendedName>
</protein>
<keyword evidence="2" id="KW-1133">Transmembrane helix</keyword>
<feature type="transmembrane region" description="Helical" evidence="2">
    <location>
        <begin position="863"/>
        <end position="883"/>
    </location>
</feature>
<dbReference type="EMBL" id="CP020931">
    <property type="protein sequence ID" value="ARM85476.1"/>
    <property type="molecule type" value="Genomic_DNA"/>
</dbReference>
<feature type="domain" description="Toxin VasX N-terminal region" evidence="3">
    <location>
        <begin position="93"/>
        <end position="185"/>
    </location>
</feature>
<evidence type="ECO:0000256" key="2">
    <source>
        <dbReference type="SAM" id="Phobius"/>
    </source>
</evidence>
<accession>A0A1W6KDI6</accession>
<dbReference type="GeneID" id="77257366"/>
<dbReference type="CDD" id="cd20705">
    <property type="entry name" value="MIX_I"/>
    <property type="match status" value="1"/>
</dbReference>
<proteinExistence type="predicted"/>
<feature type="region of interest" description="Disordered" evidence="1">
    <location>
        <begin position="509"/>
        <end position="536"/>
    </location>
</feature>
<feature type="transmembrane region" description="Helical" evidence="2">
    <location>
        <begin position="800"/>
        <end position="823"/>
    </location>
</feature>
<name>A0A1W6KDI6_9GAMM</name>
<evidence type="ECO:0000313" key="4">
    <source>
        <dbReference type="EMBL" id="ARM85476.1"/>
    </source>
</evidence>
<organism evidence="4 5">
    <name type="scientific">Marinobacter salarius</name>
    <dbReference type="NCBI Taxonomy" id="1420917"/>
    <lineage>
        <taxon>Bacteria</taxon>
        <taxon>Pseudomonadati</taxon>
        <taxon>Pseudomonadota</taxon>
        <taxon>Gammaproteobacteria</taxon>
        <taxon>Pseudomonadales</taxon>
        <taxon>Marinobacteraceae</taxon>
        <taxon>Marinobacter</taxon>
    </lineage>
</organism>
<dbReference type="RefSeq" id="WP_085681607.1">
    <property type="nucleotide sequence ID" value="NZ_CP020931.1"/>
</dbReference>
<reference evidence="4 5" key="1">
    <citation type="submission" date="2017-04" db="EMBL/GenBank/DDBJ databases">
        <title>Genome Sequence of Marinobacter salarius strain SMR5 Isolated from a culture of the Diatom Skeletonema marinoi.</title>
        <authorList>
            <person name="Topel M."/>
            <person name="Pinder M.I.M."/>
            <person name="Johansson O.N."/>
            <person name="Kourtchenko O."/>
            <person name="Godhe A."/>
            <person name="Clarke A.K."/>
        </authorList>
    </citation>
    <scope>NUCLEOTIDE SEQUENCE [LARGE SCALE GENOMIC DNA]</scope>
    <source>
        <strain evidence="4 5">SMR5</strain>
    </source>
</reference>
<dbReference type="InterPro" id="IPR046864">
    <property type="entry name" value="VasX_N"/>
</dbReference>
<dbReference type="Proteomes" id="UP000193100">
    <property type="component" value="Chromosome"/>
</dbReference>
<feature type="transmembrane region" description="Helical" evidence="2">
    <location>
        <begin position="835"/>
        <end position="857"/>
    </location>
</feature>